<dbReference type="AlphaFoldDB" id="A0A9P6G0G9"/>
<dbReference type="Gene3D" id="3.80.10.10">
    <property type="entry name" value="Ribonuclease Inhibitor"/>
    <property type="match status" value="1"/>
</dbReference>
<evidence type="ECO:0000313" key="7">
    <source>
        <dbReference type="Proteomes" id="UP000780801"/>
    </source>
</evidence>
<accession>A0A9P6G0G9</accession>
<feature type="compositionally biased region" description="Basic residues" evidence="5">
    <location>
        <begin position="752"/>
        <end position="763"/>
    </location>
</feature>
<feature type="region of interest" description="Disordered" evidence="5">
    <location>
        <begin position="27"/>
        <end position="64"/>
    </location>
</feature>
<dbReference type="EMBL" id="JAABOA010000382">
    <property type="protein sequence ID" value="KAF9584566.1"/>
    <property type="molecule type" value="Genomic_DNA"/>
</dbReference>
<evidence type="ECO:0000256" key="2">
    <source>
        <dbReference type="ARBA" id="ARBA00022490"/>
    </source>
</evidence>
<evidence type="ECO:0000313" key="6">
    <source>
        <dbReference type="EMBL" id="KAF9584566.1"/>
    </source>
</evidence>
<dbReference type="GO" id="GO:0005737">
    <property type="term" value="C:cytoplasm"/>
    <property type="evidence" value="ECO:0007669"/>
    <property type="project" value="UniProtKB-SubCell"/>
</dbReference>
<keyword evidence="4" id="KW-0677">Repeat</keyword>
<dbReference type="OrthoDB" id="676979at2759"/>
<keyword evidence="2" id="KW-0963">Cytoplasm</keyword>
<organism evidence="6 7">
    <name type="scientific">Lunasporangiospora selenospora</name>
    <dbReference type="NCBI Taxonomy" id="979761"/>
    <lineage>
        <taxon>Eukaryota</taxon>
        <taxon>Fungi</taxon>
        <taxon>Fungi incertae sedis</taxon>
        <taxon>Mucoromycota</taxon>
        <taxon>Mortierellomycotina</taxon>
        <taxon>Mortierellomycetes</taxon>
        <taxon>Mortierellales</taxon>
        <taxon>Mortierellaceae</taxon>
        <taxon>Lunasporangiospora</taxon>
    </lineage>
</organism>
<evidence type="ECO:0000256" key="5">
    <source>
        <dbReference type="SAM" id="MobiDB-lite"/>
    </source>
</evidence>
<comment type="caution">
    <text evidence="6">The sequence shown here is derived from an EMBL/GenBank/DDBJ whole genome shotgun (WGS) entry which is preliminary data.</text>
</comment>
<dbReference type="PANTHER" id="PTHR15454:SF69">
    <property type="entry name" value="SERINE_THREONINE-PROTEIN KINASE 11-INTERACTING PROTEIN"/>
    <property type="match status" value="1"/>
</dbReference>
<feature type="compositionally biased region" description="Polar residues" evidence="5">
    <location>
        <begin position="696"/>
        <end position="723"/>
    </location>
</feature>
<dbReference type="SUPFAM" id="SSF52075">
    <property type="entry name" value="Outer arm dynein light chain 1"/>
    <property type="match status" value="1"/>
</dbReference>
<feature type="compositionally biased region" description="Polar residues" evidence="5">
    <location>
        <begin position="32"/>
        <end position="45"/>
    </location>
</feature>
<feature type="compositionally biased region" description="Basic and acidic residues" evidence="5">
    <location>
        <begin position="764"/>
        <end position="781"/>
    </location>
</feature>
<dbReference type="InterPro" id="IPR001611">
    <property type="entry name" value="Leu-rich_rpt"/>
</dbReference>
<feature type="region of interest" description="Disordered" evidence="5">
    <location>
        <begin position="687"/>
        <end position="929"/>
    </location>
</feature>
<dbReference type="PANTHER" id="PTHR15454">
    <property type="entry name" value="NISCHARIN RELATED"/>
    <property type="match status" value="1"/>
</dbReference>
<protein>
    <recommendedName>
        <fullName evidence="8">Leucine rich repeat-containing protein</fullName>
    </recommendedName>
</protein>
<feature type="compositionally biased region" description="Basic residues" evidence="5">
    <location>
        <begin position="416"/>
        <end position="431"/>
    </location>
</feature>
<dbReference type="PROSITE" id="PS51450">
    <property type="entry name" value="LRR"/>
    <property type="match status" value="2"/>
</dbReference>
<sequence>MDKPIPGDKYIRTLSHYLRTNQRRLLPAPIDNNGSAYDTASNSDSHSVHSRKNAGSPLSRGTRHLITPTDPMAAAYEGMVNSLWTVGSVVVNSIPLVGGRSTASDEHHPPLASAAAQDRDAFHGAWDGTGSVSADASPRERQLYLQAQLKAPIFPLDLYYFLYLLDRFEEMGIDIEGWNGSDPRVTGDSKPRILSGAAGGAAGVGGAAATGYSSFPPPDSNRPGSIRSFSSHALSTLTLITGWKQWSSAAATNSEEQTILDDIQFVHKFLQRIPGLRLVAKMPPGQDIPGKGRIEGFGASAIVALMNIGQIESHPGAPLAIRLPVMTTFSALTHLELHKIPPKAVDGWDQLMRQLKSLVVVQAGIEDVYDVIVTAVVESERRRRQRAFKERNRAVLIRQEQREALKDASQITASKRQGHPHQHHHSVHGRRQGSSGSSSSVEAFGSGSGSGSVSPSSSTTSQPSSPSYSLGTAKDEAEADDEQILKSLRMWPKLRHFSVSDNSLPALNHANSFSYAEAIVSLDLSHNLLNALPPGLIQLHNLQHLNLSYNMISTVQQVYQVLGNISVLDLRGNRLESLCGLERLWNLEKVDVRDNHLGEAAEVGRLAALPGIREIWSEKNPFCTLQATNGHDLLLDGMFASFVEKRALATLSPSAFSTTISSINNVNVAHIPADSVPAAVLSKDLAATRPTPTSPPQKLSKNHQSTVIGNSCTVGHSTTNGRENPNKMEGIGSVLGPPVEIEESKKAPTKTVTKKKSAAKKKAAATEDSKAKTEADSENIVKKKKKSTKKSAGATGKKSKKSAEKEEQGSRPMSPEGVSFVDGHSSGGESDGDKAQHHHVHRLSQLEEEMAALEVEASSHHHHHHHGHSHPHGKAPKGILKKRSSFVPESAHESSGSGGRRSESPFSHMEEDSHYSSDGGESTVAGGAEEYRRKIEAMRNEAGSNWLKVLAEMDSEQRPKSRT</sequence>
<dbReference type="Pfam" id="PF13855">
    <property type="entry name" value="LRR_8"/>
    <property type="match status" value="1"/>
</dbReference>
<feature type="compositionally biased region" description="Basic residues" evidence="5">
    <location>
        <begin position="860"/>
        <end position="884"/>
    </location>
</feature>
<dbReference type="Proteomes" id="UP000780801">
    <property type="component" value="Unassembled WGS sequence"/>
</dbReference>
<feature type="region of interest" description="Disordered" evidence="5">
    <location>
        <begin position="406"/>
        <end position="476"/>
    </location>
</feature>
<feature type="compositionally biased region" description="Low complexity" evidence="5">
    <location>
        <begin position="432"/>
        <end position="472"/>
    </location>
</feature>
<evidence type="ECO:0000256" key="3">
    <source>
        <dbReference type="ARBA" id="ARBA00022614"/>
    </source>
</evidence>
<proteinExistence type="predicted"/>
<keyword evidence="7" id="KW-1185">Reference proteome</keyword>
<name>A0A9P6G0G9_9FUNG</name>
<keyword evidence="3" id="KW-0433">Leucine-rich repeat</keyword>
<evidence type="ECO:0000256" key="4">
    <source>
        <dbReference type="ARBA" id="ARBA00022737"/>
    </source>
</evidence>
<gene>
    <name evidence="6" type="ORF">BGW38_006001</name>
</gene>
<comment type="subcellular location">
    <subcellularLocation>
        <location evidence="1">Cytoplasm</location>
    </subcellularLocation>
</comment>
<reference evidence="6" key="1">
    <citation type="journal article" date="2020" name="Fungal Divers.">
        <title>Resolving the Mortierellaceae phylogeny through synthesis of multi-gene phylogenetics and phylogenomics.</title>
        <authorList>
            <person name="Vandepol N."/>
            <person name="Liber J."/>
            <person name="Desiro A."/>
            <person name="Na H."/>
            <person name="Kennedy M."/>
            <person name="Barry K."/>
            <person name="Grigoriev I.V."/>
            <person name="Miller A.N."/>
            <person name="O'Donnell K."/>
            <person name="Stajich J.E."/>
            <person name="Bonito G."/>
        </authorList>
    </citation>
    <scope>NUCLEOTIDE SEQUENCE</scope>
    <source>
        <strain evidence="6">KOD1015</strain>
    </source>
</reference>
<evidence type="ECO:0008006" key="8">
    <source>
        <dbReference type="Google" id="ProtNLM"/>
    </source>
</evidence>
<feature type="compositionally biased region" description="Basic and acidic residues" evidence="5">
    <location>
        <begin position="900"/>
        <end position="915"/>
    </location>
</feature>
<dbReference type="InterPro" id="IPR032675">
    <property type="entry name" value="LRR_dom_sf"/>
</dbReference>
<evidence type="ECO:0000256" key="1">
    <source>
        <dbReference type="ARBA" id="ARBA00004496"/>
    </source>
</evidence>